<evidence type="ECO:0000256" key="2">
    <source>
        <dbReference type="ARBA" id="ARBA00006024"/>
    </source>
</evidence>
<feature type="transmembrane region" description="Helical" evidence="13">
    <location>
        <begin position="257"/>
        <end position="274"/>
    </location>
</feature>
<evidence type="ECO:0000256" key="7">
    <source>
        <dbReference type="ARBA" id="ARBA00022796"/>
    </source>
</evidence>
<feature type="domain" description="P-type ATPase A" evidence="14">
    <location>
        <begin position="292"/>
        <end position="391"/>
    </location>
</feature>
<evidence type="ECO:0000256" key="5">
    <source>
        <dbReference type="ARBA" id="ARBA00022723"/>
    </source>
</evidence>
<dbReference type="Gene3D" id="3.40.50.1000">
    <property type="entry name" value="HAD superfamily/HAD-like"/>
    <property type="match status" value="1"/>
</dbReference>
<keyword evidence="3 13" id="KW-1003">Cell membrane</keyword>
<evidence type="ECO:0000256" key="4">
    <source>
        <dbReference type="ARBA" id="ARBA00022692"/>
    </source>
</evidence>
<dbReference type="InterPro" id="IPR059000">
    <property type="entry name" value="ATPase_P-type_domA"/>
</dbReference>
<dbReference type="KEGG" id="aaxa:NCTC10138_00241"/>
<dbReference type="InterPro" id="IPR023299">
    <property type="entry name" value="ATPase_P-typ_cyto_dom_N"/>
</dbReference>
<dbReference type="SFLD" id="SFLDG00002">
    <property type="entry name" value="C1.7:_P-type_atpase_like"/>
    <property type="match status" value="1"/>
</dbReference>
<dbReference type="CDD" id="cd10159">
    <property type="entry name" value="CsoR-like_DUF156_2"/>
    <property type="match status" value="1"/>
</dbReference>
<keyword evidence="6 13" id="KW-0547">Nucleotide-binding</keyword>
<dbReference type="GO" id="GO:0016887">
    <property type="term" value="F:ATP hydrolysis activity"/>
    <property type="evidence" value="ECO:0007669"/>
    <property type="project" value="InterPro"/>
</dbReference>
<evidence type="ECO:0000256" key="3">
    <source>
        <dbReference type="ARBA" id="ARBA00022475"/>
    </source>
</evidence>
<dbReference type="SUPFAM" id="SSF56784">
    <property type="entry name" value="HAD-like"/>
    <property type="match status" value="1"/>
</dbReference>
<keyword evidence="7" id="KW-0406">Ion transport</keyword>
<dbReference type="InterPro" id="IPR001757">
    <property type="entry name" value="P_typ_ATPase"/>
</dbReference>
<dbReference type="GO" id="GO:0005507">
    <property type="term" value="F:copper ion binding"/>
    <property type="evidence" value="ECO:0007669"/>
    <property type="project" value="TreeGrafter"/>
</dbReference>
<dbReference type="InterPro" id="IPR023298">
    <property type="entry name" value="ATPase_P-typ_TM_dom_sf"/>
</dbReference>
<dbReference type="GO" id="GO:0045892">
    <property type="term" value="P:negative regulation of DNA-templated transcription"/>
    <property type="evidence" value="ECO:0007669"/>
    <property type="project" value="UniProtKB-ARBA"/>
</dbReference>
<keyword evidence="4 13" id="KW-0812">Transmembrane</keyword>
<dbReference type="PANTHER" id="PTHR43520:SF8">
    <property type="entry name" value="P-TYPE CU(+) TRANSPORTER"/>
    <property type="match status" value="1"/>
</dbReference>
<dbReference type="EMBL" id="LR215048">
    <property type="protein sequence ID" value="VEU79888.1"/>
    <property type="molecule type" value="Genomic_DNA"/>
</dbReference>
<dbReference type="NCBIfam" id="TIGR01511">
    <property type="entry name" value="ATPase-IB1_Cu"/>
    <property type="match status" value="1"/>
</dbReference>
<dbReference type="InterPro" id="IPR008250">
    <property type="entry name" value="ATPase_P-typ_transduc_dom_A_sf"/>
</dbReference>
<dbReference type="GO" id="GO:0003677">
    <property type="term" value="F:DNA binding"/>
    <property type="evidence" value="ECO:0007669"/>
    <property type="project" value="InterPro"/>
</dbReference>
<evidence type="ECO:0000256" key="8">
    <source>
        <dbReference type="ARBA" id="ARBA00022840"/>
    </source>
</evidence>
<dbReference type="InterPro" id="IPR023214">
    <property type="entry name" value="HAD_sf"/>
</dbReference>
<dbReference type="InterPro" id="IPR036412">
    <property type="entry name" value="HAD-like_sf"/>
</dbReference>
<evidence type="ECO:0000256" key="6">
    <source>
        <dbReference type="ARBA" id="ARBA00022741"/>
    </source>
</evidence>
<feature type="transmembrane region" description="Helical" evidence="13">
    <location>
        <begin position="747"/>
        <end position="766"/>
    </location>
</feature>
<dbReference type="Gene3D" id="2.70.150.10">
    <property type="entry name" value="Calcium-transporting ATPase, cytoplasmic transduction domain A"/>
    <property type="match status" value="1"/>
</dbReference>
<feature type="transmembrane region" description="Helical" evidence="13">
    <location>
        <begin position="772"/>
        <end position="792"/>
    </location>
</feature>
<organism evidence="15 16">
    <name type="scientific">Haploplasma axanthum</name>
    <name type="common">Acholeplasma axanthum</name>
    <dbReference type="NCBI Taxonomy" id="29552"/>
    <lineage>
        <taxon>Bacteria</taxon>
        <taxon>Bacillati</taxon>
        <taxon>Mycoplasmatota</taxon>
        <taxon>Mollicutes</taxon>
        <taxon>Acholeplasmatales</taxon>
        <taxon>Acholeplasmataceae</taxon>
        <taxon>Haploplasma</taxon>
    </lineage>
</organism>
<keyword evidence="10 13" id="KW-1133">Transmembrane helix</keyword>
<dbReference type="PROSITE" id="PS00154">
    <property type="entry name" value="ATPASE_E1_E2"/>
    <property type="match status" value="1"/>
</dbReference>
<dbReference type="InterPro" id="IPR027256">
    <property type="entry name" value="P-typ_ATPase_IB"/>
</dbReference>
<dbReference type="PANTHER" id="PTHR43520">
    <property type="entry name" value="ATP7, ISOFORM B"/>
    <property type="match status" value="1"/>
</dbReference>
<dbReference type="SUPFAM" id="SSF81665">
    <property type="entry name" value="Calcium ATPase, transmembrane domain M"/>
    <property type="match status" value="1"/>
</dbReference>
<evidence type="ECO:0000313" key="16">
    <source>
        <dbReference type="Proteomes" id="UP000289841"/>
    </source>
</evidence>
<dbReference type="GO" id="GO:0055070">
    <property type="term" value="P:copper ion homeostasis"/>
    <property type="evidence" value="ECO:0007669"/>
    <property type="project" value="TreeGrafter"/>
</dbReference>
<dbReference type="Gene3D" id="1.20.58.1000">
    <property type="entry name" value="Metal-sensitive repressor, helix protomer"/>
    <property type="match status" value="1"/>
</dbReference>
<dbReference type="Proteomes" id="UP000289841">
    <property type="component" value="Chromosome"/>
</dbReference>
<keyword evidence="9" id="KW-1278">Translocase</keyword>
<dbReference type="FunFam" id="2.70.150.10:FF:000020">
    <property type="entry name" value="Copper-exporting P-type ATPase A"/>
    <property type="match status" value="1"/>
</dbReference>
<evidence type="ECO:0000313" key="15">
    <source>
        <dbReference type="EMBL" id="VEU79888.1"/>
    </source>
</evidence>
<sequence>MKHNEALKSLRVAKGQIEAVVKMTEEDRYCIDISTQINATIALLKKAQADILSNHLKSCVLESIEAGDVDLKIEEINKLIKKLVWKRYKDMDEKHNHHHNHDEEKNTKKHEHNHNEHMEHHNHIDNNMHMIHKHDEVNNGKHNHHNHMNHGGHDHNKMIKEYKNLFFLSLILTLPIVLLSPMVQELLKFTLRFKYDQIVVFVLATVLVLIGGKPFFVGAKDELKKKGPAMMSLISLAVGISYIYSSAIVFGLKGHDFFWELATLITIMLLGHYLEMKSAVAASNALTSLTKLMPSEANLVREDKIVVTKISDLKISDIVIVKPGDKVPVDGIITEGKSTLDESMITGESVPVLKEINDDVIGGTINGDGSIYVRVTKLGKDTYLEQVITLVNDAQMNRSKTQRLADTFAKYLFYLAIVIASITAIVWSFSGKPADFVLERVVTVVIIACPHALGVAIPLVTSVSTSIAAKNGLLIKKRERFENARKINAVVFDKTGTLTEGKFYVSHIHTYGETKENVINYAYSLEKYSNHPIAKGITEYALTNNSKSLKVTDFANTPGVGIEGFIDNKKYYIVSPAYLTKNGINFDNHHHHEMSEDGLTVIYLVQEDKVIASFALEDKIKESSYQVVKDLKEKGIRTILLTGDNSGVAAKVGKKLEIDEVIAEVLPHQKSEKIRDLKAKGYIVAMTGDGINDAPALAEADLGIAIGAGTDVAIDTADVILVKSNPKDVIALLELSKKTYNKMIQNLIWATAYNLITLPLAAGILYNQGFILPPAIGAILMSASSIVVAVNAKLLRIKK</sequence>
<keyword evidence="5 13" id="KW-0479">Metal-binding</keyword>
<keyword evidence="16" id="KW-1185">Reference proteome</keyword>
<dbReference type="Pfam" id="PF00702">
    <property type="entry name" value="Hydrolase"/>
    <property type="match status" value="1"/>
</dbReference>
<dbReference type="SFLD" id="SFLDS00003">
    <property type="entry name" value="Haloacid_Dehalogenase"/>
    <property type="match status" value="1"/>
</dbReference>
<keyword evidence="15" id="KW-0378">Hydrolase</keyword>
<dbReference type="AlphaFoldDB" id="A0A449BBS4"/>
<dbReference type="Pfam" id="PF00122">
    <property type="entry name" value="E1-E2_ATPase"/>
    <property type="match status" value="1"/>
</dbReference>
<name>A0A449BBS4_HAPAX</name>
<protein>
    <submittedName>
        <fullName evidence="15">Copper-exporting P-type ATPase B</fullName>
        <ecNumber evidence="15">3.6.3.-</ecNumber>
    </submittedName>
</protein>
<dbReference type="PRINTS" id="PR00119">
    <property type="entry name" value="CATATPASE"/>
</dbReference>
<dbReference type="Gene3D" id="3.40.1110.10">
    <property type="entry name" value="Calcium-transporting ATPase, cytoplasmic domain N"/>
    <property type="match status" value="1"/>
</dbReference>
<dbReference type="NCBIfam" id="TIGR01494">
    <property type="entry name" value="ATPase_P-type"/>
    <property type="match status" value="1"/>
</dbReference>
<gene>
    <name evidence="15" type="primary">copB</name>
    <name evidence="15" type="ORF">NCTC10138_00241</name>
</gene>
<dbReference type="InterPro" id="IPR018303">
    <property type="entry name" value="ATPase_P-typ_P_site"/>
</dbReference>
<dbReference type="OrthoDB" id="9813266at2"/>
<keyword evidence="7" id="KW-0187">Copper transport</keyword>
<evidence type="ECO:0000256" key="12">
    <source>
        <dbReference type="ARBA" id="ARBA00023136"/>
    </source>
</evidence>
<dbReference type="InterPro" id="IPR044492">
    <property type="entry name" value="P_typ_ATPase_HD_dom"/>
</dbReference>
<keyword evidence="12 13" id="KW-0472">Membrane</keyword>
<keyword evidence="11" id="KW-0186">Copper</keyword>
<comment type="subcellular location">
    <subcellularLocation>
        <location evidence="1">Cell membrane</location>
        <topology evidence="1">Multi-pass membrane protein</topology>
    </subcellularLocation>
</comment>
<proteinExistence type="inferred from homology"/>
<dbReference type="STRING" id="1278311.GCA_000428705_00791"/>
<evidence type="ECO:0000256" key="1">
    <source>
        <dbReference type="ARBA" id="ARBA00004651"/>
    </source>
</evidence>
<evidence type="ECO:0000256" key="9">
    <source>
        <dbReference type="ARBA" id="ARBA00022967"/>
    </source>
</evidence>
<evidence type="ECO:0000256" key="10">
    <source>
        <dbReference type="ARBA" id="ARBA00022989"/>
    </source>
</evidence>
<keyword evidence="8 13" id="KW-0067">ATP-binding</keyword>
<feature type="transmembrane region" description="Helical" evidence="13">
    <location>
        <begin position="229"/>
        <end position="251"/>
    </location>
</feature>
<evidence type="ECO:0000256" key="13">
    <source>
        <dbReference type="RuleBase" id="RU362081"/>
    </source>
</evidence>
<feature type="transmembrane region" description="Helical" evidence="13">
    <location>
        <begin position="165"/>
        <end position="183"/>
    </location>
</feature>
<accession>A0A449BBS4</accession>
<dbReference type="EC" id="3.6.3.-" evidence="15"/>
<dbReference type="GO" id="GO:0043682">
    <property type="term" value="F:P-type divalent copper transporter activity"/>
    <property type="evidence" value="ECO:0007669"/>
    <property type="project" value="TreeGrafter"/>
</dbReference>
<keyword evidence="7" id="KW-0813">Transport</keyword>
<evidence type="ECO:0000256" key="11">
    <source>
        <dbReference type="ARBA" id="ARBA00023008"/>
    </source>
</evidence>
<dbReference type="NCBIfam" id="TIGR01525">
    <property type="entry name" value="ATPase-IB_hvy"/>
    <property type="match status" value="1"/>
</dbReference>
<reference evidence="15" key="1">
    <citation type="submission" date="2019-01" db="EMBL/GenBank/DDBJ databases">
        <authorList>
            <consortium name="Pathogen Informatics"/>
        </authorList>
    </citation>
    <scope>NUCLEOTIDE SEQUENCE [LARGE SCALE GENOMIC DNA]</scope>
    <source>
        <strain evidence="15">NCTC10138</strain>
    </source>
</reference>
<dbReference type="GO" id="GO:0005886">
    <property type="term" value="C:plasma membrane"/>
    <property type="evidence" value="ECO:0007669"/>
    <property type="project" value="UniProtKB-SubCell"/>
</dbReference>
<dbReference type="SUPFAM" id="SSF81653">
    <property type="entry name" value="Calcium ATPase, transduction domain A"/>
    <property type="match status" value="1"/>
</dbReference>
<evidence type="ECO:0000259" key="14">
    <source>
        <dbReference type="Pfam" id="PF00122"/>
    </source>
</evidence>
<dbReference type="InterPro" id="IPR038390">
    <property type="entry name" value="Metal_Tscrpt_repr_sf"/>
</dbReference>
<feature type="transmembrane region" description="Helical" evidence="13">
    <location>
        <begin position="441"/>
        <end position="469"/>
    </location>
</feature>
<dbReference type="Pfam" id="PF02583">
    <property type="entry name" value="Trns_repr_metal"/>
    <property type="match status" value="1"/>
</dbReference>
<dbReference type="InterPro" id="IPR003735">
    <property type="entry name" value="Metal_Tscrpt_repr"/>
</dbReference>
<feature type="transmembrane region" description="Helical" evidence="13">
    <location>
        <begin position="408"/>
        <end position="429"/>
    </location>
</feature>
<dbReference type="GO" id="GO:0005524">
    <property type="term" value="F:ATP binding"/>
    <property type="evidence" value="ECO:0007669"/>
    <property type="project" value="UniProtKB-UniRule"/>
</dbReference>
<feature type="transmembrane region" description="Helical" evidence="13">
    <location>
        <begin position="198"/>
        <end position="217"/>
    </location>
</feature>
<comment type="similarity">
    <text evidence="2 13">Belongs to the cation transport ATPase (P-type) (TC 3.A.3) family. Type IB subfamily.</text>
</comment>
<dbReference type="SFLD" id="SFLDF00027">
    <property type="entry name" value="p-type_atpase"/>
    <property type="match status" value="1"/>
</dbReference>